<sequence>MRSLLTFALALVGFSAANQAFAGPHQERGYGYGDGYGQTFRCESDGNRTRHCRVDTYGGVVLVRQLSSTRCVEGRNWGYDRGGVWVSQGCRAEFRSGGGGYGPGWGNAQTLRCESDNGRHRTCAIPRNGQVRLVRQLSGTRCIEGHNWGRQRGAIWVSRGCRGEFQVSRRGGNWGGGGWDDGYGHGGGQLFRCESDNGRTRYCQVDGRRVSLQRQLSSSPCIEGRTWGTDRRGVWVSHGCRGEFRAW</sequence>
<dbReference type="InterPro" id="IPR021381">
    <property type="entry name" value="DUF3011"/>
</dbReference>
<organism evidence="2 3">
    <name type="scientific">Pseudoxanthomonas wuyuanensis</name>
    <dbReference type="NCBI Taxonomy" id="1073196"/>
    <lineage>
        <taxon>Bacteria</taxon>
        <taxon>Pseudomonadati</taxon>
        <taxon>Pseudomonadota</taxon>
        <taxon>Gammaproteobacteria</taxon>
        <taxon>Lysobacterales</taxon>
        <taxon>Lysobacteraceae</taxon>
        <taxon>Pseudoxanthomonas</taxon>
    </lineage>
</organism>
<feature type="signal peptide" evidence="1">
    <location>
        <begin position="1"/>
        <end position="22"/>
    </location>
</feature>
<feature type="chain" id="PRO_5012312532" description="DUF3011 domain-containing protein" evidence="1">
    <location>
        <begin position="23"/>
        <end position="247"/>
    </location>
</feature>
<evidence type="ECO:0000313" key="3">
    <source>
        <dbReference type="Proteomes" id="UP000219374"/>
    </source>
</evidence>
<protein>
    <recommendedName>
        <fullName evidence="4">DUF3011 domain-containing protein</fullName>
    </recommendedName>
</protein>
<accession>A0A286CXM1</accession>
<keyword evidence="1" id="KW-0732">Signal</keyword>
<dbReference type="Pfam" id="PF11218">
    <property type="entry name" value="DUF3011"/>
    <property type="match status" value="1"/>
</dbReference>
<name>A0A286CXM1_9GAMM</name>
<evidence type="ECO:0000256" key="1">
    <source>
        <dbReference type="SAM" id="SignalP"/>
    </source>
</evidence>
<evidence type="ECO:0008006" key="4">
    <source>
        <dbReference type="Google" id="ProtNLM"/>
    </source>
</evidence>
<dbReference type="EMBL" id="OCND01000001">
    <property type="protein sequence ID" value="SOD51124.1"/>
    <property type="molecule type" value="Genomic_DNA"/>
</dbReference>
<dbReference type="AlphaFoldDB" id="A0A286CXM1"/>
<dbReference type="OrthoDB" id="6052310at2"/>
<keyword evidence="3" id="KW-1185">Reference proteome</keyword>
<dbReference type="RefSeq" id="WP_097120249.1">
    <property type="nucleotide sequence ID" value="NZ_OCND01000001.1"/>
</dbReference>
<evidence type="ECO:0000313" key="2">
    <source>
        <dbReference type="EMBL" id="SOD51124.1"/>
    </source>
</evidence>
<dbReference type="Proteomes" id="UP000219374">
    <property type="component" value="Unassembled WGS sequence"/>
</dbReference>
<gene>
    <name evidence="2" type="ORF">SAMN06296416_101465</name>
</gene>
<proteinExistence type="predicted"/>
<reference evidence="2 3" key="1">
    <citation type="submission" date="2017-09" db="EMBL/GenBank/DDBJ databases">
        <authorList>
            <person name="Ehlers B."/>
            <person name="Leendertz F.H."/>
        </authorList>
    </citation>
    <scope>NUCLEOTIDE SEQUENCE [LARGE SCALE GENOMIC DNA]</scope>
    <source>
        <strain evidence="2 3">CGMCC 1.10978</strain>
    </source>
</reference>